<sequence>MYEINCLGDICPVPLMKLQKELKTHSQIRLITDHSCVCESITNYCRQRRLKMSILEPINGVWEITVCALSK</sequence>
<evidence type="ECO:0000259" key="1">
    <source>
        <dbReference type="Pfam" id="PF01206"/>
    </source>
</evidence>
<dbReference type="InterPro" id="IPR001455">
    <property type="entry name" value="TusA-like"/>
</dbReference>
<dbReference type="Pfam" id="PF01206">
    <property type="entry name" value="TusA"/>
    <property type="match status" value="1"/>
</dbReference>
<dbReference type="CDD" id="cd00291">
    <property type="entry name" value="SirA_YedF_YeeD"/>
    <property type="match status" value="1"/>
</dbReference>
<dbReference type="Gene3D" id="3.30.110.40">
    <property type="entry name" value="TusA-like domain"/>
    <property type="match status" value="1"/>
</dbReference>
<reference evidence="2 3" key="1">
    <citation type="submission" date="2019-03" db="EMBL/GenBank/DDBJ databases">
        <title>Genomic Encyclopedia of Type Strains, Phase IV (KMG-IV): sequencing the most valuable type-strain genomes for metagenomic binning, comparative biology and taxonomic classification.</title>
        <authorList>
            <person name="Goeker M."/>
        </authorList>
    </citation>
    <scope>NUCLEOTIDE SEQUENCE [LARGE SCALE GENOMIC DNA]</scope>
    <source>
        <strain evidence="2 3">DSM 100433</strain>
    </source>
</reference>
<name>A0A9X8UKP6_9FIRM</name>
<dbReference type="Proteomes" id="UP000294682">
    <property type="component" value="Unassembled WGS sequence"/>
</dbReference>
<accession>A0A9X8UKP6</accession>
<protein>
    <submittedName>
        <fullName evidence="2">TusA-related sulfurtransferase</fullName>
    </submittedName>
</protein>
<feature type="domain" description="UPF0033" evidence="1">
    <location>
        <begin position="3"/>
        <end position="66"/>
    </location>
</feature>
<dbReference type="InterPro" id="IPR036868">
    <property type="entry name" value="TusA-like_sf"/>
</dbReference>
<dbReference type="RefSeq" id="WP_132083975.1">
    <property type="nucleotide sequence ID" value="NZ_SLUK01000002.1"/>
</dbReference>
<dbReference type="EMBL" id="SLUK01000002">
    <property type="protein sequence ID" value="TCL44557.1"/>
    <property type="molecule type" value="Genomic_DNA"/>
</dbReference>
<dbReference type="AlphaFoldDB" id="A0A9X8UKP6"/>
<evidence type="ECO:0000313" key="3">
    <source>
        <dbReference type="Proteomes" id="UP000294682"/>
    </source>
</evidence>
<evidence type="ECO:0000313" key="2">
    <source>
        <dbReference type="EMBL" id="TCL44557.1"/>
    </source>
</evidence>
<comment type="caution">
    <text evidence="2">The sequence shown here is derived from an EMBL/GenBank/DDBJ whole genome shotgun (WGS) entry which is preliminary data.</text>
</comment>
<keyword evidence="3" id="KW-1185">Reference proteome</keyword>
<organism evidence="2 3">
    <name type="scientific">Harryflintia acetispora</name>
    <dbReference type="NCBI Taxonomy" id="1849041"/>
    <lineage>
        <taxon>Bacteria</taxon>
        <taxon>Bacillati</taxon>
        <taxon>Bacillota</taxon>
        <taxon>Clostridia</taxon>
        <taxon>Eubacteriales</taxon>
        <taxon>Oscillospiraceae</taxon>
        <taxon>Harryflintia</taxon>
    </lineage>
</organism>
<dbReference type="SUPFAM" id="SSF64307">
    <property type="entry name" value="SirA-like"/>
    <property type="match status" value="1"/>
</dbReference>
<gene>
    <name evidence="2" type="ORF">EDD78_102180</name>
</gene>
<proteinExistence type="predicted"/>